<name>A0A9N9CUJ1_9GLOM</name>
<accession>A0A9N9CUJ1</accession>
<reference evidence="1" key="1">
    <citation type="submission" date="2021-06" db="EMBL/GenBank/DDBJ databases">
        <authorList>
            <person name="Kallberg Y."/>
            <person name="Tangrot J."/>
            <person name="Rosling A."/>
        </authorList>
    </citation>
    <scope>NUCLEOTIDE SEQUENCE</scope>
    <source>
        <strain evidence="1">MT106</strain>
    </source>
</reference>
<protein>
    <submittedName>
        <fullName evidence="1">4163_t:CDS:1</fullName>
    </submittedName>
</protein>
<dbReference type="Proteomes" id="UP000789831">
    <property type="component" value="Unassembled WGS sequence"/>
</dbReference>
<organism evidence="1 2">
    <name type="scientific">Ambispora gerdemannii</name>
    <dbReference type="NCBI Taxonomy" id="144530"/>
    <lineage>
        <taxon>Eukaryota</taxon>
        <taxon>Fungi</taxon>
        <taxon>Fungi incertae sedis</taxon>
        <taxon>Mucoromycota</taxon>
        <taxon>Glomeromycotina</taxon>
        <taxon>Glomeromycetes</taxon>
        <taxon>Archaeosporales</taxon>
        <taxon>Ambisporaceae</taxon>
        <taxon>Ambispora</taxon>
    </lineage>
</organism>
<proteinExistence type="predicted"/>
<dbReference type="EMBL" id="CAJVPL010002653">
    <property type="protein sequence ID" value="CAG8616545.1"/>
    <property type="molecule type" value="Genomic_DNA"/>
</dbReference>
<dbReference type="AlphaFoldDB" id="A0A9N9CUJ1"/>
<evidence type="ECO:0000313" key="1">
    <source>
        <dbReference type="EMBL" id="CAG8616545.1"/>
    </source>
</evidence>
<gene>
    <name evidence="1" type="ORF">AGERDE_LOCUS9858</name>
</gene>
<dbReference type="OrthoDB" id="2321879at2759"/>
<evidence type="ECO:0000313" key="2">
    <source>
        <dbReference type="Proteomes" id="UP000789831"/>
    </source>
</evidence>
<sequence>MKGAVGVMKSLELSFRFKDKDKLVSGNDEVLNDFVVCKEPKADLVLGIIRNQFIFHPMMESDISNFHKSPYSNSCQKNKCKKGKVSLRESISDLSAKDIENAIKSVIDPKNQIYDSLSSDSDSSILSTPSLGIKVKRLHKKRPILKRKVEGKVNYRASY</sequence>
<keyword evidence="2" id="KW-1185">Reference proteome</keyword>
<comment type="caution">
    <text evidence="1">The sequence shown here is derived from an EMBL/GenBank/DDBJ whole genome shotgun (WGS) entry which is preliminary data.</text>
</comment>